<feature type="binding site" evidence="18">
    <location>
        <position position="4"/>
    </location>
    <ligand>
        <name>a divalent metal cation</name>
        <dbReference type="ChEBI" id="CHEBI:60240"/>
    </ligand>
</feature>
<evidence type="ECO:0000313" key="20">
    <source>
        <dbReference type="EMBL" id="THF72784.1"/>
    </source>
</evidence>
<dbReference type="GO" id="GO:0005886">
    <property type="term" value="C:plasma membrane"/>
    <property type="evidence" value="ECO:0007669"/>
    <property type="project" value="UniProtKB-SubCell"/>
</dbReference>
<comment type="caution">
    <text evidence="20">The sequence shown here is derived from an EMBL/GenBank/DDBJ whole genome shotgun (WGS) entry which is preliminary data.</text>
</comment>
<dbReference type="EMBL" id="SSOB01000071">
    <property type="protein sequence ID" value="THF72784.1"/>
    <property type="molecule type" value="Genomic_DNA"/>
</dbReference>
<keyword evidence="7 17" id="KW-0547">Nucleotide-binding</keyword>
<keyword evidence="6 19" id="KW-0812">Transmembrane</keyword>
<dbReference type="GO" id="GO:0016301">
    <property type="term" value="F:kinase activity"/>
    <property type="evidence" value="ECO:0007669"/>
    <property type="project" value="UniProtKB-KW"/>
</dbReference>
<proteinExistence type="inferred from homology"/>
<keyword evidence="11" id="KW-0443">Lipid metabolism</keyword>
<keyword evidence="9 17" id="KW-0067">ATP-binding</keyword>
<evidence type="ECO:0000256" key="17">
    <source>
        <dbReference type="PIRSR" id="PIRSR600829-3"/>
    </source>
</evidence>
<evidence type="ECO:0000256" key="13">
    <source>
        <dbReference type="ARBA" id="ARBA00023209"/>
    </source>
</evidence>
<evidence type="ECO:0000256" key="14">
    <source>
        <dbReference type="ARBA" id="ARBA00023264"/>
    </source>
</evidence>
<dbReference type="PROSITE" id="PS01069">
    <property type="entry name" value="DAGK_PROKAR"/>
    <property type="match status" value="1"/>
</dbReference>
<evidence type="ECO:0000256" key="4">
    <source>
        <dbReference type="ARBA" id="ARBA00022516"/>
    </source>
</evidence>
<sequence length="102" mass="10636">MKNELHMRIHAISAVIVAILAVALKLQPGDCLWLLSAVVAVWVTELLNTAIERTVDLASPGESELAKIAKDTAAGAVLVASVYAVAVGIVVLGPPLWEKLAG</sequence>
<comment type="subcellular location">
    <subcellularLocation>
        <location evidence="1">Cell membrane</location>
        <topology evidence="1">Multi-pass membrane protein</topology>
    </subcellularLocation>
</comment>
<evidence type="ECO:0000256" key="1">
    <source>
        <dbReference type="ARBA" id="ARBA00004651"/>
    </source>
</evidence>
<feature type="binding site" evidence="16">
    <location>
        <position position="45"/>
    </location>
    <ligand>
        <name>substrate</name>
    </ligand>
</feature>
<reference evidence="20 21" key="1">
    <citation type="submission" date="2019-04" db="EMBL/GenBank/DDBJ databases">
        <title>Cohnella sp. nov. isolated from preserved vegetables.</title>
        <authorList>
            <person name="Lin S.-Y."/>
            <person name="Hung M.-H."/>
            <person name="Young C.-C."/>
        </authorList>
    </citation>
    <scope>NUCLEOTIDE SEQUENCE [LARGE SCALE GENOMIC DNA]</scope>
    <source>
        <strain evidence="20 21">CC-MHH1044</strain>
    </source>
</reference>
<evidence type="ECO:0000256" key="19">
    <source>
        <dbReference type="SAM" id="Phobius"/>
    </source>
</evidence>
<dbReference type="PANTHER" id="PTHR34299">
    <property type="entry name" value="DIACYLGLYCEROL KINASE"/>
    <property type="match status" value="1"/>
</dbReference>
<dbReference type="GO" id="GO:0008654">
    <property type="term" value="P:phospholipid biosynthetic process"/>
    <property type="evidence" value="ECO:0007669"/>
    <property type="project" value="UniProtKB-KW"/>
</dbReference>
<evidence type="ECO:0000256" key="7">
    <source>
        <dbReference type="ARBA" id="ARBA00022741"/>
    </source>
</evidence>
<evidence type="ECO:0000256" key="15">
    <source>
        <dbReference type="PIRSR" id="PIRSR600829-1"/>
    </source>
</evidence>
<evidence type="ECO:0000256" key="11">
    <source>
        <dbReference type="ARBA" id="ARBA00023098"/>
    </source>
</evidence>
<protein>
    <submittedName>
        <fullName evidence="20">Diacylglycerol kinase family protein</fullName>
    </submittedName>
</protein>
<feature type="transmembrane region" description="Helical" evidence="19">
    <location>
        <begin position="72"/>
        <end position="97"/>
    </location>
</feature>
<dbReference type="InterPro" id="IPR036945">
    <property type="entry name" value="DAGK_sf"/>
</dbReference>
<dbReference type="CDD" id="cd14265">
    <property type="entry name" value="UDPK_IM_like"/>
    <property type="match status" value="1"/>
</dbReference>
<evidence type="ECO:0000256" key="2">
    <source>
        <dbReference type="ARBA" id="ARBA00005967"/>
    </source>
</evidence>
<accession>A0A4S4BKS6</accession>
<dbReference type="Pfam" id="PF01219">
    <property type="entry name" value="DAGK_prokar"/>
    <property type="match status" value="1"/>
</dbReference>
<comment type="similarity">
    <text evidence="2">Belongs to the bacterial diacylglycerol kinase family.</text>
</comment>
<feature type="binding site" evidence="17">
    <location>
        <position position="52"/>
    </location>
    <ligand>
        <name>ATP</name>
        <dbReference type="ChEBI" id="CHEBI:30616"/>
    </ligand>
</feature>
<evidence type="ECO:0000313" key="21">
    <source>
        <dbReference type="Proteomes" id="UP000310636"/>
    </source>
</evidence>
<evidence type="ECO:0000256" key="16">
    <source>
        <dbReference type="PIRSR" id="PIRSR600829-2"/>
    </source>
</evidence>
<feature type="binding site" evidence="18">
    <location>
        <position position="52"/>
    </location>
    <ligand>
        <name>a divalent metal cation</name>
        <dbReference type="ChEBI" id="CHEBI:60240"/>
    </ligand>
</feature>
<keyword evidence="14" id="KW-1208">Phospholipid metabolism</keyword>
<evidence type="ECO:0000256" key="10">
    <source>
        <dbReference type="ARBA" id="ARBA00022989"/>
    </source>
</evidence>
<keyword evidence="10 19" id="KW-1133">Transmembrane helix</keyword>
<dbReference type="PANTHER" id="PTHR34299:SF1">
    <property type="entry name" value="DIACYLGLYCEROL KINASE"/>
    <property type="match status" value="1"/>
</dbReference>
<keyword evidence="18" id="KW-0479">Metal-binding</keyword>
<dbReference type="InterPro" id="IPR033717">
    <property type="entry name" value="UDPK"/>
</dbReference>
<comment type="cofactor">
    <cofactor evidence="18">
        <name>Mg(2+)</name>
        <dbReference type="ChEBI" id="CHEBI:18420"/>
    </cofactor>
    <text evidence="18">Mn(2+), Zn(2+), Cd(2+) and Co(2+) support activity to lesser extents.</text>
</comment>
<dbReference type="AlphaFoldDB" id="A0A4S4BKS6"/>
<keyword evidence="3" id="KW-1003">Cell membrane</keyword>
<feature type="binding site" evidence="17">
    <location>
        <begin position="70"/>
        <end position="71"/>
    </location>
    <ligand>
        <name>ATP</name>
        <dbReference type="ChEBI" id="CHEBI:30616"/>
    </ligand>
</feature>
<organism evidence="20 21">
    <name type="scientific">Cohnella fermenti</name>
    <dbReference type="NCBI Taxonomy" id="2565925"/>
    <lineage>
        <taxon>Bacteria</taxon>
        <taxon>Bacillati</taxon>
        <taxon>Bacillota</taxon>
        <taxon>Bacilli</taxon>
        <taxon>Bacillales</taxon>
        <taxon>Paenibacillaceae</taxon>
        <taxon>Cohnella</taxon>
    </lineage>
</organism>
<dbReference type="Proteomes" id="UP000310636">
    <property type="component" value="Unassembled WGS sequence"/>
</dbReference>
<evidence type="ECO:0000256" key="6">
    <source>
        <dbReference type="ARBA" id="ARBA00022692"/>
    </source>
</evidence>
<name>A0A4S4BKS6_9BACL</name>
<evidence type="ECO:0000256" key="5">
    <source>
        <dbReference type="ARBA" id="ARBA00022679"/>
    </source>
</evidence>
<evidence type="ECO:0000256" key="9">
    <source>
        <dbReference type="ARBA" id="ARBA00022840"/>
    </source>
</evidence>
<evidence type="ECO:0000256" key="18">
    <source>
        <dbReference type="PIRSR" id="PIRSR600829-4"/>
    </source>
</evidence>
<keyword evidence="8 20" id="KW-0418">Kinase</keyword>
<keyword evidence="12 19" id="KW-0472">Membrane</keyword>
<gene>
    <name evidence="20" type="ORF">E6C55_32005</name>
</gene>
<evidence type="ECO:0000256" key="3">
    <source>
        <dbReference type="ARBA" id="ARBA00022475"/>
    </source>
</evidence>
<keyword evidence="18" id="KW-0460">Magnesium</keyword>
<feature type="active site" description="Proton acceptor" evidence="15">
    <location>
        <position position="45"/>
    </location>
</feature>
<dbReference type="GO" id="GO:0046872">
    <property type="term" value="F:metal ion binding"/>
    <property type="evidence" value="ECO:0007669"/>
    <property type="project" value="UniProtKB-KW"/>
</dbReference>
<dbReference type="GO" id="GO:0005524">
    <property type="term" value="F:ATP binding"/>
    <property type="evidence" value="ECO:0007669"/>
    <property type="project" value="UniProtKB-KW"/>
</dbReference>
<evidence type="ECO:0000256" key="8">
    <source>
        <dbReference type="ARBA" id="ARBA00022777"/>
    </source>
</evidence>
<dbReference type="Gene3D" id="1.10.287.3610">
    <property type="match status" value="1"/>
</dbReference>
<keyword evidence="21" id="KW-1185">Reference proteome</keyword>
<keyword evidence="4" id="KW-0444">Lipid biosynthesis</keyword>
<feature type="binding site" evidence="17">
    <location>
        <position position="4"/>
    </location>
    <ligand>
        <name>ATP</name>
        <dbReference type="ChEBI" id="CHEBI:30616"/>
    </ligand>
</feature>
<dbReference type="InterPro" id="IPR000829">
    <property type="entry name" value="DAGK"/>
</dbReference>
<keyword evidence="13" id="KW-0594">Phospholipid biosynthesis</keyword>
<keyword evidence="5" id="KW-0808">Transferase</keyword>
<evidence type="ECO:0000256" key="12">
    <source>
        <dbReference type="ARBA" id="ARBA00023136"/>
    </source>
</evidence>